<dbReference type="Proteomes" id="UP000003163">
    <property type="component" value="Unassembled WGS sequence"/>
</dbReference>
<evidence type="ECO:0000256" key="4">
    <source>
        <dbReference type="ARBA" id="ARBA00022679"/>
    </source>
</evidence>
<dbReference type="GO" id="GO:0005634">
    <property type="term" value="C:nucleus"/>
    <property type="evidence" value="ECO:0007669"/>
    <property type="project" value="UniProtKB-SubCell"/>
</dbReference>
<keyword evidence="10" id="KW-0539">Nucleus</keyword>
<gene>
    <name evidence="15" type="ORF">EDEG_03765</name>
</gene>
<feature type="domain" description="Bromo" evidence="13">
    <location>
        <begin position="310"/>
        <end position="380"/>
    </location>
</feature>
<evidence type="ECO:0000256" key="5">
    <source>
        <dbReference type="ARBA" id="ARBA00022853"/>
    </source>
</evidence>
<dbReference type="STRING" id="1003232.J8ZPT4"/>
<dbReference type="InterPro" id="IPR000182">
    <property type="entry name" value="GNAT_dom"/>
</dbReference>
<keyword evidence="7 12" id="KW-0103">Bromodomain</keyword>
<dbReference type="GO" id="GO:0045815">
    <property type="term" value="P:transcription initiation-coupled chromatin remodeling"/>
    <property type="evidence" value="ECO:0007669"/>
    <property type="project" value="EnsemblFungi"/>
</dbReference>
<evidence type="ECO:0000313" key="15">
    <source>
        <dbReference type="EMBL" id="EJW01703.1"/>
    </source>
</evidence>
<keyword evidence="16" id="KW-1185">Reference proteome</keyword>
<evidence type="ECO:0000256" key="11">
    <source>
        <dbReference type="ARBA" id="ARBA00023315"/>
    </source>
</evidence>
<dbReference type="VEuPathDB" id="MicrosporidiaDB:EDEG_03765"/>
<dbReference type="GO" id="GO:0005829">
    <property type="term" value="C:cytosol"/>
    <property type="evidence" value="ECO:0007669"/>
    <property type="project" value="EnsemblFungi"/>
</dbReference>
<dbReference type="GO" id="GO:0032968">
    <property type="term" value="P:positive regulation of transcription elongation by RNA polymerase II"/>
    <property type="evidence" value="ECO:0007669"/>
    <property type="project" value="EnsemblFungi"/>
</dbReference>
<dbReference type="GO" id="GO:0140046">
    <property type="term" value="F:histone H4K16ac reader activity"/>
    <property type="evidence" value="ECO:0007669"/>
    <property type="project" value="EnsemblFungi"/>
</dbReference>
<evidence type="ECO:0000256" key="3">
    <source>
        <dbReference type="ARBA" id="ARBA00013184"/>
    </source>
</evidence>
<dbReference type="PROSITE" id="PS00633">
    <property type="entry name" value="BROMODOMAIN_1"/>
    <property type="match status" value="1"/>
</dbReference>
<dbReference type="Gene3D" id="3.40.630.30">
    <property type="match status" value="1"/>
</dbReference>
<dbReference type="PROSITE" id="PS50014">
    <property type="entry name" value="BROMODOMAIN_2"/>
    <property type="match status" value="1"/>
</dbReference>
<evidence type="ECO:0000256" key="2">
    <source>
        <dbReference type="ARBA" id="ARBA00008607"/>
    </source>
</evidence>
<feature type="domain" description="N-acetyltransferase" evidence="14">
    <location>
        <begin position="37"/>
        <end position="229"/>
    </location>
</feature>
<evidence type="ECO:0000256" key="6">
    <source>
        <dbReference type="ARBA" id="ARBA00023015"/>
    </source>
</evidence>
<dbReference type="HOGENOM" id="CLU_015741_0_1_1"/>
<dbReference type="SMART" id="SM00297">
    <property type="entry name" value="BROMO"/>
    <property type="match status" value="1"/>
</dbReference>
<dbReference type="GO" id="GO:0043992">
    <property type="term" value="F:histone H3K9 acetyltransferase activity"/>
    <property type="evidence" value="ECO:0007669"/>
    <property type="project" value="EnsemblFungi"/>
</dbReference>
<dbReference type="EC" id="2.3.1.48" evidence="3"/>
<dbReference type="FunCoup" id="J8ZPT4">
    <property type="interactions" value="14"/>
</dbReference>
<dbReference type="InterPro" id="IPR016181">
    <property type="entry name" value="Acyl_CoA_acyltransferase"/>
</dbReference>
<dbReference type="Pfam" id="PF00583">
    <property type="entry name" value="Acetyltransf_1"/>
    <property type="match status" value="1"/>
</dbReference>
<evidence type="ECO:0000256" key="1">
    <source>
        <dbReference type="ARBA" id="ARBA00004123"/>
    </source>
</evidence>
<keyword evidence="5" id="KW-0156">Chromatin regulator</keyword>
<dbReference type="PRINTS" id="PR00503">
    <property type="entry name" value="BROMODOMAIN"/>
</dbReference>
<evidence type="ECO:0000256" key="8">
    <source>
        <dbReference type="ARBA" id="ARBA00023159"/>
    </source>
</evidence>
<evidence type="ECO:0000256" key="12">
    <source>
        <dbReference type="PROSITE-ProRule" id="PRU00035"/>
    </source>
</evidence>
<name>J8ZPT4_EDHAE</name>
<dbReference type="Pfam" id="PF00439">
    <property type="entry name" value="Bromodomain"/>
    <property type="match status" value="1"/>
</dbReference>
<dbReference type="InterPro" id="IPR018359">
    <property type="entry name" value="Bromodomain_CS"/>
</dbReference>
<dbReference type="GO" id="GO:0046695">
    <property type="term" value="C:SLIK (SAGA-like) complex"/>
    <property type="evidence" value="ECO:0007669"/>
    <property type="project" value="EnsemblFungi"/>
</dbReference>
<evidence type="ECO:0000256" key="9">
    <source>
        <dbReference type="ARBA" id="ARBA00023163"/>
    </source>
</evidence>
<dbReference type="InterPro" id="IPR037800">
    <property type="entry name" value="GCN5"/>
</dbReference>
<comment type="similarity">
    <text evidence="2">Belongs to the acetyltransferase family. GCN5 subfamily.</text>
</comment>
<dbReference type="GO" id="GO:0000124">
    <property type="term" value="C:SAGA complex"/>
    <property type="evidence" value="ECO:0007669"/>
    <property type="project" value="EnsemblFungi"/>
</dbReference>
<dbReference type="InterPro" id="IPR001487">
    <property type="entry name" value="Bromodomain"/>
</dbReference>
<dbReference type="EMBL" id="AFBI03000120">
    <property type="protein sequence ID" value="EJW01703.1"/>
    <property type="molecule type" value="Genomic_DNA"/>
</dbReference>
<dbReference type="GO" id="GO:0000775">
    <property type="term" value="C:chromosome, centromeric region"/>
    <property type="evidence" value="ECO:0007669"/>
    <property type="project" value="EnsemblFungi"/>
</dbReference>
<dbReference type="Gene3D" id="1.20.920.10">
    <property type="entry name" value="Bromodomain-like"/>
    <property type="match status" value="1"/>
</dbReference>
<dbReference type="PROSITE" id="PS51186">
    <property type="entry name" value="GNAT"/>
    <property type="match status" value="1"/>
</dbReference>
<organism evidence="15 16">
    <name type="scientific">Edhazardia aedis (strain USNM 41457)</name>
    <name type="common">Microsporidian parasite</name>
    <dbReference type="NCBI Taxonomy" id="1003232"/>
    <lineage>
        <taxon>Eukaryota</taxon>
        <taxon>Fungi</taxon>
        <taxon>Fungi incertae sedis</taxon>
        <taxon>Microsporidia</taxon>
        <taxon>Edhazardia</taxon>
    </lineage>
</organism>
<dbReference type="PANTHER" id="PTHR45750:SF3">
    <property type="entry name" value="HISTONE ACETYLTRANSFERASE"/>
    <property type="match status" value="1"/>
</dbReference>
<evidence type="ECO:0000313" key="16">
    <source>
        <dbReference type="Proteomes" id="UP000003163"/>
    </source>
</evidence>
<reference evidence="16" key="2">
    <citation type="submission" date="2015-07" db="EMBL/GenBank/DDBJ databases">
        <title>Contrasting host-pathogen interactions and genome evolution in two generalist and specialist microsporidian pathogens of mosquitoes.</title>
        <authorList>
            <consortium name="The Broad Institute Genomics Platform"/>
            <consortium name="The Broad Institute Genome Sequencing Center for Infectious Disease"/>
            <person name="Cuomo C.A."/>
            <person name="Sanscrainte N.D."/>
            <person name="Goldberg J.M."/>
            <person name="Heiman D."/>
            <person name="Young S."/>
            <person name="Zeng Q."/>
            <person name="Becnel J.J."/>
            <person name="Birren B.W."/>
        </authorList>
    </citation>
    <scope>NUCLEOTIDE SEQUENCE [LARGE SCALE GENOMIC DNA]</scope>
    <source>
        <strain evidence="16">USNM 41457</strain>
    </source>
</reference>
<evidence type="ECO:0000259" key="14">
    <source>
        <dbReference type="PROSITE" id="PS51186"/>
    </source>
</evidence>
<dbReference type="GO" id="GO:0003712">
    <property type="term" value="F:transcription coregulator activity"/>
    <property type="evidence" value="ECO:0007669"/>
    <property type="project" value="EnsemblFungi"/>
</dbReference>
<keyword evidence="8" id="KW-0010">Activator</keyword>
<keyword evidence="11" id="KW-0012">Acyltransferase</keyword>
<comment type="caution">
    <text evidence="15">The sequence shown here is derived from an EMBL/GenBank/DDBJ whole genome shotgun (WGS) entry which is preliminary data.</text>
</comment>
<reference evidence="15 16" key="1">
    <citation type="submission" date="2011-08" db="EMBL/GenBank/DDBJ databases">
        <authorList>
            <person name="Liu Z.J."/>
            <person name="Shi F.L."/>
            <person name="Lu J.Q."/>
            <person name="Li M."/>
            <person name="Wang Z.L."/>
        </authorList>
    </citation>
    <scope>NUCLEOTIDE SEQUENCE [LARGE SCALE GENOMIC DNA]</scope>
    <source>
        <strain evidence="15 16">USNM 41457</strain>
    </source>
</reference>
<accession>J8ZPT4</accession>
<dbReference type="GO" id="GO:0140011">
    <property type="term" value="F:histone H4K12ac reader activity"/>
    <property type="evidence" value="ECO:0007669"/>
    <property type="project" value="EnsemblFungi"/>
</dbReference>
<dbReference type="GO" id="GO:0140671">
    <property type="term" value="C:ADA complex"/>
    <property type="evidence" value="ECO:0007669"/>
    <property type="project" value="EnsemblFungi"/>
</dbReference>
<dbReference type="PANTHER" id="PTHR45750">
    <property type="entry name" value="GH11602P"/>
    <property type="match status" value="1"/>
</dbReference>
<dbReference type="GO" id="GO:0140068">
    <property type="term" value="F:histone crotonyltransferase activity"/>
    <property type="evidence" value="ECO:0007669"/>
    <property type="project" value="EnsemblFungi"/>
</dbReference>
<dbReference type="OrthoDB" id="1937912at2759"/>
<keyword evidence="9" id="KW-0804">Transcription</keyword>
<evidence type="ECO:0000256" key="7">
    <source>
        <dbReference type="ARBA" id="ARBA00023117"/>
    </source>
</evidence>
<keyword evidence="4" id="KW-0808">Transferase</keyword>
<dbReference type="OMA" id="HQPPKEW"/>
<dbReference type="AlphaFoldDB" id="J8ZPT4"/>
<dbReference type="GO" id="GO:0043993">
    <property type="term" value="F:histone H3K18 acetyltransferase activity"/>
    <property type="evidence" value="ECO:0007669"/>
    <property type="project" value="EnsemblFungi"/>
</dbReference>
<dbReference type="GO" id="GO:0140129">
    <property type="term" value="F:histone H3K56ac reader activity"/>
    <property type="evidence" value="ECO:0007669"/>
    <property type="project" value="EnsemblFungi"/>
</dbReference>
<dbReference type="InParanoid" id="J8ZPT4"/>
<sequence length="404" mass="47596">MEFTLFPYSFIERKERTKAVFQKFIDGELSFQILNNDIYSPENSQFLDLLYDITAIFKTQLPKMPKDYMYRQIFDIKHKTLVLIEGKKVIGGICYRPFYEKNFVEIVFCAVDNISQVKGYGGFMMDCFKEHTKSEAYFNMSNRKNADSSMDYFLKTLGATAQTFRKKSQDYLNKSYKVRSQSLYFLTYADNTAIGYFEKNGFTTDIKLKNWIGYIKDYDGGTLMQCKVYWEVNYINKDEFVREIKLKALTKLSGQNNFLKVYPGIDPAQFDSISDIPGFENIKTTDYCEGKPHSTTNIHIIMGFLISDLQNNTNAWPFLQPVKTSEAWDYYNIIKRPIDLGTMEKKIQNNLYKTFKEFNDDFKLMISNCFLYNHPSTTFYKCAENLESYYDNRIKFLKFDKTNE</sequence>
<evidence type="ECO:0000259" key="13">
    <source>
        <dbReference type="PROSITE" id="PS50014"/>
    </source>
</evidence>
<keyword evidence="6" id="KW-0805">Transcription regulation</keyword>
<dbReference type="SUPFAM" id="SSF55729">
    <property type="entry name" value="Acyl-CoA N-acyltransferases (Nat)"/>
    <property type="match status" value="1"/>
</dbReference>
<dbReference type="GO" id="GO:0036408">
    <property type="term" value="F:histone H3K14 acetyltransferase activity"/>
    <property type="evidence" value="ECO:0007669"/>
    <property type="project" value="EnsemblFungi"/>
</dbReference>
<protein>
    <recommendedName>
        <fullName evidence="3">histone acetyltransferase</fullName>
        <ecNumber evidence="3">2.3.1.48</ecNumber>
    </recommendedName>
</protein>
<dbReference type="GO" id="GO:0010515">
    <property type="term" value="P:negative regulation of induction of conjugation with cellular fusion"/>
    <property type="evidence" value="ECO:0007669"/>
    <property type="project" value="EnsemblFungi"/>
</dbReference>
<comment type="subcellular location">
    <subcellularLocation>
        <location evidence="1">Nucleus</location>
    </subcellularLocation>
</comment>
<evidence type="ECO:0000256" key="10">
    <source>
        <dbReference type="ARBA" id="ARBA00023242"/>
    </source>
</evidence>
<dbReference type="SUPFAM" id="SSF47370">
    <property type="entry name" value="Bromodomain"/>
    <property type="match status" value="1"/>
</dbReference>
<proteinExistence type="inferred from homology"/>
<dbReference type="InterPro" id="IPR036427">
    <property type="entry name" value="Bromodomain-like_sf"/>
</dbReference>